<evidence type="ECO:0000313" key="2">
    <source>
        <dbReference type="EMBL" id="CAE0700240.1"/>
    </source>
</evidence>
<feature type="region of interest" description="Disordered" evidence="1">
    <location>
        <begin position="256"/>
        <end position="279"/>
    </location>
</feature>
<reference evidence="2" key="1">
    <citation type="submission" date="2021-01" db="EMBL/GenBank/DDBJ databases">
        <authorList>
            <person name="Corre E."/>
            <person name="Pelletier E."/>
            <person name="Niang G."/>
            <person name="Scheremetjew M."/>
            <person name="Finn R."/>
            <person name="Kale V."/>
            <person name="Holt S."/>
            <person name="Cochrane G."/>
            <person name="Meng A."/>
            <person name="Brown T."/>
            <person name="Cohen L."/>
        </authorList>
    </citation>
    <scope>NUCLEOTIDE SEQUENCE</scope>
    <source>
        <strain evidence="2">CCMP1756</strain>
    </source>
</reference>
<protein>
    <submittedName>
        <fullName evidence="2">Uncharacterized protein</fullName>
    </submittedName>
</protein>
<name>A0A7S4A0T6_9STRA</name>
<evidence type="ECO:0000256" key="1">
    <source>
        <dbReference type="SAM" id="MobiDB-lite"/>
    </source>
</evidence>
<gene>
    <name evidence="2" type="ORF">PCAL00307_LOCUS15676</name>
</gene>
<proteinExistence type="predicted"/>
<accession>A0A7S4A0T6</accession>
<dbReference type="AlphaFoldDB" id="A0A7S4A0T6"/>
<dbReference type="EMBL" id="HBIW01018216">
    <property type="protein sequence ID" value="CAE0700240.1"/>
    <property type="molecule type" value="Transcribed_RNA"/>
</dbReference>
<sequence length="279" mass="30365">MAEPEVLDLTFDSASDDEDRAPPVRAPGYKNHNAPGLREAPEAPRRRSVPTKRYSEEFAPPRVSEAVEDEEPPPKPKRRRTKAPAAAPPAEPHVVIDVDADDDDAPRNVPPTSAARPVNAGVDVHEVDPRWATHNLPGRGCGGRTFHHPTLGAVGRGRGGCSVKCEIVLDRLANVCGGLRRAYEFGYQWHRKPSGEYHQNTFSLPGEKKKLNAGAMIRYIKEIEHQRREELGVCFEAWLAAGGYFPPFRSIRAAPPRAAPPAAPGGGHNWGGGRVLGEG</sequence>
<feature type="region of interest" description="Disordered" evidence="1">
    <location>
        <begin position="1"/>
        <end position="94"/>
    </location>
</feature>
<feature type="compositionally biased region" description="Gly residues" evidence="1">
    <location>
        <begin position="264"/>
        <end position="279"/>
    </location>
</feature>
<organism evidence="2">
    <name type="scientific">Pelagomonas calceolata</name>
    <dbReference type="NCBI Taxonomy" id="35677"/>
    <lineage>
        <taxon>Eukaryota</taxon>
        <taxon>Sar</taxon>
        <taxon>Stramenopiles</taxon>
        <taxon>Ochrophyta</taxon>
        <taxon>Pelagophyceae</taxon>
        <taxon>Pelagomonadales</taxon>
        <taxon>Pelagomonadaceae</taxon>
        <taxon>Pelagomonas</taxon>
    </lineage>
</organism>